<dbReference type="RefSeq" id="WP_155098289.1">
    <property type="nucleotide sequence ID" value="NZ_WMKA01000005.1"/>
</dbReference>
<keyword evidence="1" id="KW-0812">Transmembrane</keyword>
<evidence type="ECO:0000313" key="2">
    <source>
        <dbReference type="EMBL" id="MTG88071.1"/>
    </source>
</evidence>
<evidence type="ECO:0000313" key="3">
    <source>
        <dbReference type="Proteomes" id="UP000440668"/>
    </source>
</evidence>
<dbReference type="EMBL" id="WMKA01000005">
    <property type="protein sequence ID" value="MTG88071.1"/>
    <property type="molecule type" value="Genomic_DNA"/>
</dbReference>
<gene>
    <name evidence="2" type="ORF">GJV82_03745</name>
</gene>
<reference evidence="2 3" key="1">
    <citation type="submission" date="2019-11" db="EMBL/GenBank/DDBJ databases">
        <title>Cellulosimicrobium composti sp. nov. isolated from a compost.</title>
        <authorList>
            <person name="Yang Y."/>
        </authorList>
    </citation>
    <scope>NUCLEOTIDE SEQUENCE [LARGE SCALE GENOMIC DNA]</scope>
    <source>
        <strain evidence="2 3">BIT-GX5</strain>
    </source>
</reference>
<accession>A0A6N7ZF74</accession>
<evidence type="ECO:0000256" key="1">
    <source>
        <dbReference type="SAM" id="Phobius"/>
    </source>
</evidence>
<feature type="transmembrane region" description="Helical" evidence="1">
    <location>
        <begin position="150"/>
        <end position="176"/>
    </location>
</feature>
<keyword evidence="1" id="KW-1133">Transmembrane helix</keyword>
<keyword evidence="1" id="KW-0472">Membrane</keyword>
<dbReference type="AlphaFoldDB" id="A0A6N7ZF74"/>
<protein>
    <submittedName>
        <fullName evidence="2">Uncharacterized protein</fullName>
    </submittedName>
</protein>
<sequence>MPTAEDLAAAVRARAAGTPYRIVDERPDGFELRFDRPDAAWWSVFSRRRLATLDTHLVRVLPDGARVELTDVVWHTRWALDADGRFVEPQKGWVRSVARGTIRSTYRTAVADADGRRTTAVYDTSVGRRLVTEAAQGLGMTVVASAGTRVGVVVGVVAAAFGVAVALGAVVMVLVLGSG</sequence>
<name>A0A6N7ZF74_9MICO</name>
<comment type="caution">
    <text evidence="2">The sequence shown here is derived from an EMBL/GenBank/DDBJ whole genome shotgun (WGS) entry which is preliminary data.</text>
</comment>
<organism evidence="2 3">
    <name type="scientific">Cellulosimicrobium composti</name>
    <dbReference type="NCBI Taxonomy" id="2672572"/>
    <lineage>
        <taxon>Bacteria</taxon>
        <taxon>Bacillati</taxon>
        <taxon>Actinomycetota</taxon>
        <taxon>Actinomycetes</taxon>
        <taxon>Micrococcales</taxon>
        <taxon>Promicromonosporaceae</taxon>
        <taxon>Cellulosimicrobium</taxon>
    </lineage>
</organism>
<proteinExistence type="predicted"/>
<dbReference type="Proteomes" id="UP000440668">
    <property type="component" value="Unassembled WGS sequence"/>
</dbReference>